<evidence type="ECO:0000256" key="1">
    <source>
        <dbReference type="ARBA" id="ARBA00001941"/>
    </source>
</evidence>
<reference evidence="7 8" key="1">
    <citation type="submission" date="2015-04" db="EMBL/GenBank/DDBJ databases">
        <authorList>
            <person name="Syromyatnikov M.Y."/>
            <person name="Popov V.N."/>
        </authorList>
    </citation>
    <scope>NUCLEOTIDE SEQUENCE [LARGE SCALE GENOMIC DNA]</scope>
    <source>
        <strain evidence="7">WF-38-12</strain>
    </source>
</reference>
<evidence type="ECO:0000259" key="6">
    <source>
        <dbReference type="PROSITE" id="PS51677"/>
    </source>
</evidence>
<dbReference type="AlphaFoldDB" id="A0A0U1LK56"/>
<evidence type="ECO:0000313" key="8">
    <source>
        <dbReference type="Proteomes" id="UP000054383"/>
    </source>
</evidence>
<dbReference type="GO" id="GO:0004099">
    <property type="term" value="F:chitin deacetylase activity"/>
    <property type="evidence" value="ECO:0007669"/>
    <property type="project" value="UniProtKB-EC"/>
</dbReference>
<dbReference type="Pfam" id="PF01522">
    <property type="entry name" value="Polysacc_deac_1"/>
    <property type="match status" value="1"/>
</dbReference>
<dbReference type="GO" id="GO:0006032">
    <property type="term" value="P:chitin catabolic process"/>
    <property type="evidence" value="ECO:0007669"/>
    <property type="project" value="UniProtKB-KW"/>
</dbReference>
<dbReference type="InterPro" id="IPR002509">
    <property type="entry name" value="NODB_dom"/>
</dbReference>
<keyword evidence="2" id="KW-0624">Polysaccharide degradation</keyword>
<dbReference type="OMA" id="PNNYFRP"/>
<dbReference type="EMBL" id="CVMT01000001">
    <property type="protein sequence ID" value="CRG83363.1"/>
    <property type="molecule type" value="Genomic_DNA"/>
</dbReference>
<dbReference type="SUPFAM" id="SSF88713">
    <property type="entry name" value="Glycoside hydrolase/deacetylase"/>
    <property type="match status" value="1"/>
</dbReference>
<protein>
    <recommendedName>
        <fullName evidence="4">chitin deacetylase</fullName>
        <ecNumber evidence="4">3.5.1.41</ecNumber>
    </recommendedName>
</protein>
<keyword evidence="3" id="KW-0170">Cobalt</keyword>
<keyword evidence="8" id="KW-1185">Reference proteome</keyword>
<sequence length="245" mass="27818">MLLLLLILFLLLLPLIALFLVYRPPFKLVQYFQHLWPEVLWHVPTSEKVIALTIDDGPSIYTREILDILKEYSSAATFFVIGSNAVGGHKDILQDLIRSGSELANHAMNDEPSYKLDNVELASQIRAVEQVIDKTYQLLSFAGSGPRYFRPGSGFFTIRMRKVLQELGYTLVLGGIYPHDPQIPFSTVNAAHVLSMVRPGGIIICHDGRRWTPPMLKIVLPELRRRGYRIVTITELLSSRMRCTK</sequence>
<dbReference type="STRING" id="28573.A0A0U1LK56"/>
<evidence type="ECO:0000256" key="4">
    <source>
        <dbReference type="ARBA" id="ARBA00024056"/>
    </source>
</evidence>
<comment type="cofactor">
    <cofactor evidence="1">
        <name>Co(2+)</name>
        <dbReference type="ChEBI" id="CHEBI:48828"/>
    </cofactor>
</comment>
<proteinExistence type="predicted"/>
<dbReference type="Proteomes" id="UP000054383">
    <property type="component" value="Unassembled WGS sequence"/>
</dbReference>
<organism evidence="7 8">
    <name type="scientific">Talaromyces islandicus</name>
    <name type="common">Penicillium islandicum</name>
    <dbReference type="NCBI Taxonomy" id="28573"/>
    <lineage>
        <taxon>Eukaryota</taxon>
        <taxon>Fungi</taxon>
        <taxon>Dikarya</taxon>
        <taxon>Ascomycota</taxon>
        <taxon>Pezizomycotina</taxon>
        <taxon>Eurotiomycetes</taxon>
        <taxon>Eurotiomycetidae</taxon>
        <taxon>Eurotiales</taxon>
        <taxon>Trichocomaceae</taxon>
        <taxon>Talaromyces</taxon>
        <taxon>Talaromyces sect. Islandici</taxon>
    </lineage>
</organism>
<dbReference type="PANTHER" id="PTHR10587">
    <property type="entry name" value="GLYCOSYL TRANSFERASE-RELATED"/>
    <property type="match status" value="1"/>
</dbReference>
<dbReference type="Gene3D" id="3.20.20.370">
    <property type="entry name" value="Glycoside hydrolase/deacetylase"/>
    <property type="match status" value="1"/>
</dbReference>
<evidence type="ECO:0000313" key="7">
    <source>
        <dbReference type="EMBL" id="CRG83363.1"/>
    </source>
</evidence>
<accession>A0A0U1LK56</accession>
<dbReference type="GO" id="GO:0009272">
    <property type="term" value="P:fungal-type cell wall biogenesis"/>
    <property type="evidence" value="ECO:0007669"/>
    <property type="project" value="UniProtKB-ARBA"/>
</dbReference>
<keyword evidence="2" id="KW-0146">Chitin degradation</keyword>
<evidence type="ECO:0000256" key="2">
    <source>
        <dbReference type="ARBA" id="ARBA00023024"/>
    </source>
</evidence>
<dbReference type="GO" id="GO:0005975">
    <property type="term" value="P:carbohydrate metabolic process"/>
    <property type="evidence" value="ECO:0007669"/>
    <property type="project" value="InterPro"/>
</dbReference>
<evidence type="ECO:0000256" key="5">
    <source>
        <dbReference type="ARBA" id="ARBA00048494"/>
    </source>
</evidence>
<feature type="domain" description="NodB homology" evidence="6">
    <location>
        <begin position="48"/>
        <end position="231"/>
    </location>
</feature>
<gene>
    <name evidence="7" type="ORF">PISL3812_00714</name>
</gene>
<dbReference type="PROSITE" id="PS51677">
    <property type="entry name" value="NODB"/>
    <property type="match status" value="1"/>
</dbReference>
<evidence type="ECO:0000256" key="3">
    <source>
        <dbReference type="ARBA" id="ARBA00023285"/>
    </source>
</evidence>
<dbReference type="CDD" id="cd10958">
    <property type="entry name" value="CE4_NodB_like_2"/>
    <property type="match status" value="1"/>
</dbReference>
<keyword evidence="2" id="KW-0119">Carbohydrate metabolism</keyword>
<dbReference type="EC" id="3.5.1.41" evidence="4"/>
<dbReference type="InterPro" id="IPR011330">
    <property type="entry name" value="Glyco_hydro/deAcase_b/a-brl"/>
</dbReference>
<comment type="catalytic activity">
    <reaction evidence="5">
        <text>[(1-&gt;4)-N-acetyl-beta-D-glucosaminyl](n) + n H2O = chitosan + n acetate</text>
        <dbReference type="Rhea" id="RHEA:10464"/>
        <dbReference type="Rhea" id="RHEA-COMP:9593"/>
        <dbReference type="Rhea" id="RHEA-COMP:9597"/>
        <dbReference type="ChEBI" id="CHEBI:15377"/>
        <dbReference type="ChEBI" id="CHEBI:17029"/>
        <dbReference type="ChEBI" id="CHEBI:30089"/>
        <dbReference type="ChEBI" id="CHEBI:57704"/>
        <dbReference type="EC" id="3.5.1.41"/>
    </reaction>
    <physiologicalReaction direction="left-to-right" evidence="5">
        <dbReference type="Rhea" id="RHEA:10465"/>
    </physiologicalReaction>
</comment>
<name>A0A0U1LK56_TALIS</name>
<dbReference type="InterPro" id="IPR050248">
    <property type="entry name" value="Polysacc_deacetylase_ArnD"/>
</dbReference>
<dbReference type="PANTHER" id="PTHR10587:SF137">
    <property type="entry name" value="4-DEOXY-4-FORMAMIDO-L-ARABINOSE-PHOSPHOUNDECAPRENOL DEFORMYLASE ARND-RELATED"/>
    <property type="match status" value="1"/>
</dbReference>
<dbReference type="OrthoDB" id="407355at2759"/>